<evidence type="ECO:0000313" key="11">
    <source>
        <dbReference type="Proteomes" id="UP000030993"/>
    </source>
</evidence>
<protein>
    <recommendedName>
        <fullName evidence="9">RCK C-terminal domain-containing protein</fullName>
    </recommendedName>
</protein>
<comment type="caution">
    <text evidence="10">The sequence shown here is derived from an EMBL/GenBank/DDBJ whole genome shotgun (WGS) entry which is preliminary data.</text>
</comment>
<keyword evidence="6 8" id="KW-0472">Membrane</keyword>
<keyword evidence="4 8" id="KW-1133">Transmembrane helix</keyword>
<dbReference type="InterPro" id="IPR001807">
    <property type="entry name" value="ClC"/>
</dbReference>
<keyword evidence="3 8" id="KW-0812">Transmembrane</keyword>
<evidence type="ECO:0000256" key="7">
    <source>
        <dbReference type="ARBA" id="ARBA00023214"/>
    </source>
</evidence>
<feature type="transmembrane region" description="Helical" evidence="8">
    <location>
        <begin position="199"/>
        <end position="219"/>
    </location>
</feature>
<dbReference type="GO" id="GO:0005886">
    <property type="term" value="C:plasma membrane"/>
    <property type="evidence" value="ECO:0007669"/>
    <property type="project" value="TreeGrafter"/>
</dbReference>
<feature type="transmembrane region" description="Helical" evidence="8">
    <location>
        <begin position="63"/>
        <end position="84"/>
    </location>
</feature>
<sequence>MATTERLIKDITRERRFHFRLFIEGIIVGIFAGCVIALFRYLLGASEILRPLIYNMVAESFQAGDYSLPLLYIATFVIIGWLLMKIVQNEPMCTGSGIPQIKGILMGRMNMRWLSVLVSKLIGGVLAIGAGLSLGREGPSVQLGACVGQGVSRRFIRTRYEERILMTAGSGAGLAAAFNAPLAGVIFGLEELHKSFSPVLLMASITAAVTATTVTQVIFGAGPVFHIGDLAIFPLNMFGILILLGAFIGLLGRIFNPSLLFSMNTYDRLGLSGIKRPLLPLLLAAALGFILPDILGGGNRLVDALSHNWYPLYFLIILFVGKFLFTMVCFGSGVPGGIFLPMLVLGAAGGAVFGSVLASFGVLPYIYVGDIIVFGMAAYFAAVVKSPITGSVLIMEMTGSFHHLLALICVSMTAYLVADLTGGKPVYEELLNRAIRLKEKAHGIGASSSGRRIALELVVSSGSVVDKVLIKDIKWPEQTVVVDIKRGLQRINPMDDARLYAGDFVYLLTNDTDISILKEMIEKESTPKR</sequence>
<evidence type="ECO:0000256" key="4">
    <source>
        <dbReference type="ARBA" id="ARBA00022989"/>
    </source>
</evidence>
<dbReference type="AlphaFoldDB" id="A0A0B2K2Y8"/>
<dbReference type="Gene3D" id="1.10.3080.10">
    <property type="entry name" value="Clc chloride channel"/>
    <property type="match status" value="1"/>
</dbReference>
<keyword evidence="7" id="KW-0868">Chloride</keyword>
<evidence type="ECO:0000256" key="3">
    <source>
        <dbReference type="ARBA" id="ARBA00022692"/>
    </source>
</evidence>
<comment type="subcellular location">
    <subcellularLocation>
        <location evidence="1">Membrane</location>
        <topology evidence="1">Multi-pass membrane protein</topology>
    </subcellularLocation>
</comment>
<accession>A0A0B2K2Y8</accession>
<feature type="transmembrane region" description="Helical" evidence="8">
    <location>
        <begin position="113"/>
        <end position="134"/>
    </location>
</feature>
<dbReference type="eggNOG" id="COG0038">
    <property type="taxonomic scope" value="Bacteria"/>
</dbReference>
<evidence type="ECO:0000256" key="8">
    <source>
        <dbReference type="SAM" id="Phobius"/>
    </source>
</evidence>
<feature type="transmembrane region" description="Helical" evidence="8">
    <location>
        <begin position="21"/>
        <end position="43"/>
    </location>
</feature>
<dbReference type="Pfam" id="PF00654">
    <property type="entry name" value="Voltage_CLC"/>
    <property type="match status" value="1"/>
</dbReference>
<dbReference type="GO" id="GO:0008324">
    <property type="term" value="F:monoatomic cation transmembrane transporter activity"/>
    <property type="evidence" value="ECO:0007669"/>
    <property type="project" value="InterPro"/>
</dbReference>
<dbReference type="GO" id="GO:0006813">
    <property type="term" value="P:potassium ion transport"/>
    <property type="evidence" value="ECO:0007669"/>
    <property type="project" value="InterPro"/>
</dbReference>
<keyword evidence="5" id="KW-0406">Ion transport</keyword>
<feature type="transmembrane region" description="Helical" evidence="8">
    <location>
        <begin position="277"/>
        <end position="298"/>
    </location>
</feature>
<dbReference type="Pfam" id="PF02080">
    <property type="entry name" value="TrkA_C"/>
    <property type="match status" value="1"/>
</dbReference>
<feature type="domain" description="RCK C-terminal" evidence="9">
    <location>
        <begin position="442"/>
        <end position="523"/>
    </location>
</feature>
<evidence type="ECO:0000313" key="10">
    <source>
        <dbReference type="EMBL" id="KHM52507.1"/>
    </source>
</evidence>
<feature type="transmembrane region" description="Helical" evidence="8">
    <location>
        <begin position="231"/>
        <end position="256"/>
    </location>
</feature>
<evidence type="ECO:0000259" key="9">
    <source>
        <dbReference type="PROSITE" id="PS51202"/>
    </source>
</evidence>
<feature type="transmembrane region" description="Helical" evidence="8">
    <location>
        <begin position="164"/>
        <end position="187"/>
    </location>
</feature>
<organism evidence="10 11">
    <name type="scientific">Anaerovibrio lipolyticus</name>
    <dbReference type="NCBI Taxonomy" id="82374"/>
    <lineage>
        <taxon>Bacteria</taxon>
        <taxon>Bacillati</taxon>
        <taxon>Bacillota</taxon>
        <taxon>Negativicutes</taxon>
        <taxon>Selenomonadales</taxon>
        <taxon>Selenomonadaceae</taxon>
        <taxon>Anaerovibrio</taxon>
    </lineage>
</organism>
<gene>
    <name evidence="10" type="ORF">NZ47_04275</name>
</gene>
<dbReference type="Proteomes" id="UP000030993">
    <property type="component" value="Unassembled WGS sequence"/>
</dbReference>
<evidence type="ECO:0000256" key="2">
    <source>
        <dbReference type="ARBA" id="ARBA00022448"/>
    </source>
</evidence>
<feature type="transmembrane region" description="Helical" evidence="8">
    <location>
        <begin position="400"/>
        <end position="418"/>
    </location>
</feature>
<dbReference type="PRINTS" id="PR00762">
    <property type="entry name" value="CLCHANNEL"/>
</dbReference>
<dbReference type="PROSITE" id="PS51202">
    <property type="entry name" value="RCK_C"/>
    <property type="match status" value="1"/>
</dbReference>
<dbReference type="SUPFAM" id="SSF81340">
    <property type="entry name" value="Clc chloride channel"/>
    <property type="match status" value="1"/>
</dbReference>
<dbReference type="PANTHER" id="PTHR45711">
    <property type="entry name" value="CHLORIDE CHANNEL PROTEIN"/>
    <property type="match status" value="1"/>
</dbReference>
<dbReference type="SUPFAM" id="SSF116726">
    <property type="entry name" value="TrkA C-terminal domain-like"/>
    <property type="match status" value="1"/>
</dbReference>
<dbReference type="EMBL" id="JSCE01000086">
    <property type="protein sequence ID" value="KHM52507.1"/>
    <property type="molecule type" value="Genomic_DNA"/>
</dbReference>
<name>A0A0B2K2Y8_9FIRM</name>
<dbReference type="RefSeq" id="WP_039206802.1">
    <property type="nucleotide sequence ID" value="NZ_JSCE01000086.1"/>
</dbReference>
<feature type="transmembrane region" description="Helical" evidence="8">
    <location>
        <begin position="310"/>
        <end position="331"/>
    </location>
</feature>
<proteinExistence type="predicted"/>
<dbReference type="PANTHER" id="PTHR45711:SF6">
    <property type="entry name" value="CHLORIDE CHANNEL PROTEIN"/>
    <property type="match status" value="1"/>
</dbReference>
<dbReference type="InterPro" id="IPR036721">
    <property type="entry name" value="RCK_C_sf"/>
</dbReference>
<dbReference type="InterPro" id="IPR006037">
    <property type="entry name" value="RCK_C"/>
</dbReference>
<dbReference type="STRING" id="82374.NZ47_04275"/>
<dbReference type="GO" id="GO:0005247">
    <property type="term" value="F:voltage-gated chloride channel activity"/>
    <property type="evidence" value="ECO:0007669"/>
    <property type="project" value="TreeGrafter"/>
</dbReference>
<keyword evidence="2" id="KW-0813">Transport</keyword>
<evidence type="ECO:0000256" key="5">
    <source>
        <dbReference type="ARBA" id="ARBA00023065"/>
    </source>
</evidence>
<dbReference type="CDD" id="cd01031">
    <property type="entry name" value="EriC"/>
    <property type="match status" value="1"/>
</dbReference>
<feature type="transmembrane region" description="Helical" evidence="8">
    <location>
        <begin position="366"/>
        <end position="388"/>
    </location>
</feature>
<dbReference type="InterPro" id="IPR014743">
    <property type="entry name" value="Cl-channel_core"/>
</dbReference>
<dbReference type="eggNOG" id="COG0569">
    <property type="taxonomic scope" value="Bacteria"/>
</dbReference>
<dbReference type="Gene3D" id="3.30.70.1450">
    <property type="entry name" value="Regulator of K+ conductance, C-terminal domain"/>
    <property type="match status" value="1"/>
</dbReference>
<reference evidence="10 11" key="1">
    <citation type="journal article" date="2013" name="PLoS ONE">
        <title>Identification and characterization of three novel lipases belonging to families II and V from Anaerovibrio lipolyticus 5ST.</title>
        <authorList>
            <person name="Prive F."/>
            <person name="Kaderbhai N.N."/>
            <person name="Girdwood S."/>
            <person name="Worgan H.J."/>
            <person name="Pinloche E."/>
            <person name="Scollan N.D."/>
            <person name="Huws S.A."/>
            <person name="Newbold C.J."/>
        </authorList>
    </citation>
    <scope>NUCLEOTIDE SEQUENCE [LARGE SCALE GENOMIC DNA]</scope>
    <source>
        <strain evidence="10 11">5S</strain>
    </source>
</reference>
<keyword evidence="11" id="KW-1185">Reference proteome</keyword>
<evidence type="ECO:0000256" key="1">
    <source>
        <dbReference type="ARBA" id="ARBA00004141"/>
    </source>
</evidence>
<feature type="transmembrane region" description="Helical" evidence="8">
    <location>
        <begin position="338"/>
        <end position="360"/>
    </location>
</feature>
<evidence type="ECO:0000256" key="6">
    <source>
        <dbReference type="ARBA" id="ARBA00023136"/>
    </source>
</evidence>